<keyword evidence="7" id="KW-0902">Two-component regulatory system</keyword>
<evidence type="ECO:0000313" key="10">
    <source>
        <dbReference type="Proteomes" id="UP000593802"/>
    </source>
</evidence>
<dbReference type="Pfam" id="PF02518">
    <property type="entry name" value="HATPase_c"/>
    <property type="match status" value="1"/>
</dbReference>
<keyword evidence="3" id="KW-0808">Transferase</keyword>
<evidence type="ECO:0000256" key="7">
    <source>
        <dbReference type="ARBA" id="ARBA00023012"/>
    </source>
</evidence>
<dbReference type="Proteomes" id="UP000593802">
    <property type="component" value="Chromosome"/>
</dbReference>
<evidence type="ECO:0000259" key="8">
    <source>
        <dbReference type="PROSITE" id="PS50109"/>
    </source>
</evidence>
<dbReference type="InterPro" id="IPR004358">
    <property type="entry name" value="Sig_transdc_His_kin-like_C"/>
</dbReference>
<dbReference type="KEGG" id="eff:skT53_24110"/>
<protein>
    <recommendedName>
        <fullName evidence="2">histidine kinase</fullName>
        <ecNumber evidence="2">2.7.13.3</ecNumber>
    </recommendedName>
</protein>
<evidence type="ECO:0000256" key="1">
    <source>
        <dbReference type="ARBA" id="ARBA00000085"/>
    </source>
</evidence>
<evidence type="ECO:0000256" key="4">
    <source>
        <dbReference type="ARBA" id="ARBA00022741"/>
    </source>
</evidence>
<dbReference type="AlphaFoldDB" id="A0A7I8DEZ4"/>
<keyword evidence="6" id="KW-0067">ATP-binding</keyword>
<sequence>MYRKEQDVTEHKETQSAIKKSEEKYRNLVENLPEAFRIARQGRWLYLNLLKNAIESMPNGGRIVTELKQSDGRVSIRFIDQGCGIPKDMLKKLGQTFLTTKEKGTGLGLMVSCQIIESHKETIHFESEEQKGTTVHLSLPVVRQVRQLKFPANVKMPAS</sequence>
<dbReference type="Gene3D" id="3.30.565.10">
    <property type="entry name" value="Histidine kinase-like ATPase, C-terminal domain"/>
    <property type="match status" value="1"/>
</dbReference>
<name>A0A7I8DEZ4_9BACL</name>
<keyword evidence="5" id="KW-0418">Kinase</keyword>
<keyword evidence="4" id="KW-0547">Nucleotide-binding</keyword>
<dbReference type="GO" id="GO:0005524">
    <property type="term" value="F:ATP binding"/>
    <property type="evidence" value="ECO:0007669"/>
    <property type="project" value="UniProtKB-KW"/>
</dbReference>
<dbReference type="EC" id="2.7.13.3" evidence="2"/>
<evidence type="ECO:0000256" key="6">
    <source>
        <dbReference type="ARBA" id="ARBA00022840"/>
    </source>
</evidence>
<evidence type="ECO:0000256" key="3">
    <source>
        <dbReference type="ARBA" id="ARBA00022679"/>
    </source>
</evidence>
<gene>
    <name evidence="9" type="ORF">skT53_24110</name>
</gene>
<evidence type="ECO:0000313" key="9">
    <source>
        <dbReference type="EMBL" id="BCJ87426.1"/>
    </source>
</evidence>
<dbReference type="SMART" id="SM00387">
    <property type="entry name" value="HATPase_c"/>
    <property type="match status" value="1"/>
</dbReference>
<dbReference type="InterPro" id="IPR005467">
    <property type="entry name" value="His_kinase_dom"/>
</dbReference>
<dbReference type="PANTHER" id="PTHR43065:SF34">
    <property type="entry name" value="SPORULATION KINASE A"/>
    <property type="match status" value="1"/>
</dbReference>
<reference evidence="9 10" key="1">
    <citation type="submission" date="2020-08" db="EMBL/GenBank/DDBJ databases">
        <title>Complete Genome Sequence of Effusibacillus dendaii Strain skT53, Isolated from Farmland soil.</title>
        <authorList>
            <person name="Konishi T."/>
            <person name="Kawasaki H."/>
        </authorList>
    </citation>
    <scope>NUCLEOTIDE SEQUENCE [LARGE SCALE GENOMIC DNA]</scope>
    <source>
        <strain evidence="10">skT53</strain>
    </source>
</reference>
<feature type="domain" description="Histidine kinase" evidence="8">
    <location>
        <begin position="45"/>
        <end position="143"/>
    </location>
</feature>
<keyword evidence="10" id="KW-1185">Reference proteome</keyword>
<evidence type="ECO:0000256" key="2">
    <source>
        <dbReference type="ARBA" id="ARBA00012438"/>
    </source>
</evidence>
<proteinExistence type="predicted"/>
<dbReference type="InterPro" id="IPR003594">
    <property type="entry name" value="HATPase_dom"/>
</dbReference>
<dbReference type="CDD" id="cd00075">
    <property type="entry name" value="HATPase"/>
    <property type="match status" value="1"/>
</dbReference>
<dbReference type="GO" id="GO:0000160">
    <property type="term" value="P:phosphorelay signal transduction system"/>
    <property type="evidence" value="ECO:0007669"/>
    <property type="project" value="UniProtKB-KW"/>
</dbReference>
<accession>A0A7I8DEZ4</accession>
<dbReference type="SUPFAM" id="SSF55874">
    <property type="entry name" value="ATPase domain of HSP90 chaperone/DNA topoisomerase II/histidine kinase"/>
    <property type="match status" value="1"/>
</dbReference>
<dbReference type="RefSeq" id="WP_200757404.1">
    <property type="nucleotide sequence ID" value="NZ_AP023366.1"/>
</dbReference>
<evidence type="ECO:0000256" key="5">
    <source>
        <dbReference type="ARBA" id="ARBA00022777"/>
    </source>
</evidence>
<dbReference type="PRINTS" id="PR00344">
    <property type="entry name" value="BCTRLSENSOR"/>
</dbReference>
<comment type="catalytic activity">
    <reaction evidence="1">
        <text>ATP + protein L-histidine = ADP + protein N-phospho-L-histidine.</text>
        <dbReference type="EC" id="2.7.13.3"/>
    </reaction>
</comment>
<dbReference type="EMBL" id="AP023366">
    <property type="protein sequence ID" value="BCJ87426.1"/>
    <property type="molecule type" value="Genomic_DNA"/>
</dbReference>
<dbReference type="PROSITE" id="PS50109">
    <property type="entry name" value="HIS_KIN"/>
    <property type="match status" value="1"/>
</dbReference>
<dbReference type="InterPro" id="IPR036890">
    <property type="entry name" value="HATPase_C_sf"/>
</dbReference>
<dbReference type="GO" id="GO:0004673">
    <property type="term" value="F:protein histidine kinase activity"/>
    <property type="evidence" value="ECO:0007669"/>
    <property type="project" value="UniProtKB-EC"/>
</dbReference>
<dbReference type="PANTHER" id="PTHR43065">
    <property type="entry name" value="SENSOR HISTIDINE KINASE"/>
    <property type="match status" value="1"/>
</dbReference>
<organism evidence="9 10">
    <name type="scientific">Effusibacillus dendaii</name>
    <dbReference type="NCBI Taxonomy" id="2743772"/>
    <lineage>
        <taxon>Bacteria</taxon>
        <taxon>Bacillati</taxon>
        <taxon>Bacillota</taxon>
        <taxon>Bacilli</taxon>
        <taxon>Bacillales</taxon>
        <taxon>Alicyclobacillaceae</taxon>
        <taxon>Effusibacillus</taxon>
    </lineage>
</organism>